<dbReference type="Gene3D" id="3.40.50.300">
    <property type="entry name" value="P-loop containing nucleotide triphosphate hydrolases"/>
    <property type="match status" value="1"/>
</dbReference>
<dbReference type="Pfam" id="PF08011">
    <property type="entry name" value="PDDEXK_9"/>
    <property type="match status" value="1"/>
</dbReference>
<dbReference type="PATRIC" id="fig|411473.3.peg.2787"/>
<name>U2JMG0_9FIRM</name>
<dbReference type="PANTHER" id="PTHR34825">
    <property type="entry name" value="CONSERVED PROTEIN, WITH A WEAK D-GALACTARATE DEHYDRATASE/ALTRONATE HYDROLASE DOMAIN"/>
    <property type="match status" value="1"/>
</dbReference>
<evidence type="ECO:0000313" key="2">
    <source>
        <dbReference type="EMBL" id="ERJ87451.1"/>
    </source>
</evidence>
<dbReference type="Pfam" id="PF09820">
    <property type="entry name" value="AAA-ATPase_like"/>
    <property type="match status" value="1"/>
</dbReference>
<proteinExistence type="predicted"/>
<dbReference type="InterPro" id="IPR027417">
    <property type="entry name" value="P-loop_NTPase"/>
</dbReference>
<dbReference type="PANTHER" id="PTHR34825:SF1">
    <property type="entry name" value="AAA-ATPASE-LIKE DOMAIN-CONTAINING PROTEIN"/>
    <property type="match status" value="1"/>
</dbReference>
<evidence type="ECO:0000259" key="1">
    <source>
        <dbReference type="Pfam" id="PF09820"/>
    </source>
</evidence>
<sequence length="566" mass="65607">MTMERKPLPIGIEDFKRLIDDKYYFVDKTLMINELIESQTIVGLFTRPRRFGKTLNMSMIQCFFEKTDESNAYLFDGLKISEYPECMKYQGQYPVISISLKSMKQATFEEAFAVFKDLIRAEILRHKSILFNSAVIEETDLDKLTRFIELKADKSDYNTSIGFLSTLLASAYGKKVIILIDEYDVPLENAFHQGFYNDMVNLIRSVFESALKTNPSLDRAFLTGCLRVSKESIFTGLNNLQIFSIMSTKFDDSFGFTQKEIDSLLECYGLENKSSDIRHWYDGYKFNDVEIYNPWSVLNYLSEATDKNSIPCKPYWSNTSSNEIVKRLIEESNDRTKNTIEDLINGTPVKAQIFEDVTYGTIDINSEYIWSFLLFTGYLKVISYETIGDETYYEMVIPNTEIKSIYKNTIRAWFTKKLNADSRKDILEAILNADAEKLEDLLCTWMTDTISCFDERENFYHGFVAGLVSGFNGYVVVSNRESGNGRFDLVVKQRSKWHYAAILEFKIVDKFNQMLNACDEALQQIEDKDYEASLRDEQYENIAKLGICFCQKRCRVKSGGIDRFEY</sequence>
<dbReference type="HOGENOM" id="CLU_021114_1_2_9"/>
<dbReference type="Proteomes" id="UP000016662">
    <property type="component" value="Unassembled WGS sequence"/>
</dbReference>
<reference evidence="2 3" key="1">
    <citation type="submission" date="2013-07" db="EMBL/GenBank/DDBJ databases">
        <authorList>
            <person name="Weinstock G."/>
            <person name="Sodergren E."/>
            <person name="Wylie T."/>
            <person name="Fulton L."/>
            <person name="Fulton R."/>
            <person name="Fronick C."/>
            <person name="O'Laughlin M."/>
            <person name="Godfrey J."/>
            <person name="Miner T."/>
            <person name="Herter B."/>
            <person name="Appelbaum E."/>
            <person name="Cordes M."/>
            <person name="Lek S."/>
            <person name="Wollam A."/>
            <person name="Pepin K.H."/>
            <person name="Palsikar V.B."/>
            <person name="Mitreva M."/>
            <person name="Wilson R.K."/>
        </authorList>
    </citation>
    <scope>NUCLEOTIDE SEQUENCE [LARGE SCALE GENOMIC DNA]</scope>
    <source>
        <strain evidence="2 3">ATCC 27760</strain>
    </source>
</reference>
<comment type="caution">
    <text evidence="2">The sequence shown here is derived from an EMBL/GenBank/DDBJ whole genome shotgun (WGS) entry which is preliminary data.</text>
</comment>
<organism evidence="2 3">
    <name type="scientific">Ruminococcus callidus ATCC 27760</name>
    <dbReference type="NCBI Taxonomy" id="411473"/>
    <lineage>
        <taxon>Bacteria</taxon>
        <taxon>Bacillati</taxon>
        <taxon>Bacillota</taxon>
        <taxon>Clostridia</taxon>
        <taxon>Eubacteriales</taxon>
        <taxon>Oscillospiraceae</taxon>
        <taxon>Ruminococcus</taxon>
    </lineage>
</organism>
<dbReference type="EMBL" id="AWVF01000443">
    <property type="protein sequence ID" value="ERJ87451.1"/>
    <property type="molecule type" value="Genomic_DNA"/>
</dbReference>
<protein>
    <recommendedName>
        <fullName evidence="1">AAA-ATPase-like domain-containing protein</fullName>
    </recommendedName>
</protein>
<accession>U2JMG0</accession>
<dbReference type="eggNOG" id="COG4637">
    <property type="taxonomic scope" value="Bacteria"/>
</dbReference>
<dbReference type="STRING" id="411473.RUMCAL_03321"/>
<dbReference type="InterPro" id="IPR018631">
    <property type="entry name" value="AAA-ATPase-like_dom"/>
</dbReference>
<feature type="domain" description="AAA-ATPase-like" evidence="1">
    <location>
        <begin position="9"/>
        <end position="234"/>
    </location>
</feature>
<evidence type="ECO:0000313" key="3">
    <source>
        <dbReference type="Proteomes" id="UP000016662"/>
    </source>
</evidence>
<gene>
    <name evidence="2" type="ORF">RUMCAL_03321</name>
</gene>
<dbReference type="AlphaFoldDB" id="U2JMG0"/>
<keyword evidence="3" id="KW-1185">Reference proteome</keyword>
<dbReference type="InterPro" id="IPR012547">
    <property type="entry name" value="PDDEXK_9"/>
</dbReference>